<feature type="domain" description="Cation efflux protein cytoplasmic" evidence="11">
    <location>
        <begin position="99"/>
        <end position="168"/>
    </location>
</feature>
<keyword evidence="3" id="KW-0813">Transport</keyword>
<dbReference type="Proteomes" id="UP000823046">
    <property type="component" value="Unassembled WGS sequence"/>
</dbReference>
<comment type="similarity">
    <text evidence="2">Belongs to the cation diffusion facilitator (CDF) transporter (TC 2.A.4) family. SLC30A subfamily.</text>
</comment>
<keyword evidence="4 9" id="KW-0812">Transmembrane</keyword>
<keyword evidence="6 9" id="KW-1133">Transmembrane helix</keyword>
<gene>
    <name evidence="12" type="ORF">IE077_002859</name>
</gene>
<evidence type="ECO:0000259" key="11">
    <source>
        <dbReference type="Pfam" id="PF16916"/>
    </source>
</evidence>
<keyword evidence="5" id="KW-0864">Zinc transport</keyword>
<evidence type="ECO:0000256" key="8">
    <source>
        <dbReference type="ARBA" id="ARBA00023136"/>
    </source>
</evidence>
<evidence type="ECO:0000256" key="6">
    <source>
        <dbReference type="ARBA" id="ARBA00022989"/>
    </source>
</evidence>
<accession>A0ABQ7J9U6</accession>
<keyword evidence="5" id="KW-0862">Zinc</keyword>
<comment type="subcellular location">
    <subcellularLocation>
        <location evidence="1">Membrane</location>
        <topology evidence="1">Multi-pass membrane protein</topology>
    </subcellularLocation>
</comment>
<dbReference type="EMBL" id="JADAQX010000313">
    <property type="protein sequence ID" value="KAF8820741.1"/>
    <property type="molecule type" value="Genomic_DNA"/>
</dbReference>
<proteinExistence type="inferred from homology"/>
<dbReference type="InterPro" id="IPR058533">
    <property type="entry name" value="Cation_efflux_TM"/>
</dbReference>
<sequence length="186" mass="20413">MNPLTQSELPLEMRRTKLPDTMVKENVNLNLKAAYIHALGDLLQNVAVMVAAFIIWLRPSWSIADPICTLLFSIFVLFTTISILREAVNVLMEGTPIGVDLDQLSSDLNSIEGVCEVHDLHVWSLTVGKPALACHIVVDNAAVSDVLAATTSVCQMKYGILHTTIQTDFVCKTNACDTYAHQKCSL</sequence>
<name>A0ABQ7J9U6_9APIC</name>
<dbReference type="PANTHER" id="PTHR11562:SF17">
    <property type="entry name" value="RE54080P-RELATED"/>
    <property type="match status" value="1"/>
</dbReference>
<feature type="domain" description="Cation efflux protein transmembrane" evidence="10">
    <location>
        <begin position="28"/>
        <end position="92"/>
    </location>
</feature>
<dbReference type="InterPro" id="IPR002524">
    <property type="entry name" value="Cation_efflux"/>
</dbReference>
<dbReference type="InterPro" id="IPR050681">
    <property type="entry name" value="CDF/SLC30A"/>
</dbReference>
<organism evidence="12 13">
    <name type="scientific">Cardiosporidium cionae</name>
    <dbReference type="NCBI Taxonomy" id="476202"/>
    <lineage>
        <taxon>Eukaryota</taxon>
        <taxon>Sar</taxon>
        <taxon>Alveolata</taxon>
        <taxon>Apicomplexa</taxon>
        <taxon>Aconoidasida</taxon>
        <taxon>Nephromycida</taxon>
        <taxon>Cardiosporidium</taxon>
    </lineage>
</organism>
<evidence type="ECO:0000256" key="1">
    <source>
        <dbReference type="ARBA" id="ARBA00004141"/>
    </source>
</evidence>
<dbReference type="InterPro" id="IPR027469">
    <property type="entry name" value="Cation_efflux_TMD_sf"/>
</dbReference>
<evidence type="ECO:0000256" key="3">
    <source>
        <dbReference type="ARBA" id="ARBA00022448"/>
    </source>
</evidence>
<evidence type="ECO:0000256" key="7">
    <source>
        <dbReference type="ARBA" id="ARBA00023065"/>
    </source>
</evidence>
<dbReference type="NCBIfam" id="TIGR01297">
    <property type="entry name" value="CDF"/>
    <property type="match status" value="1"/>
</dbReference>
<evidence type="ECO:0000256" key="4">
    <source>
        <dbReference type="ARBA" id="ARBA00022692"/>
    </source>
</evidence>
<comment type="caution">
    <text evidence="12">The sequence shown here is derived from an EMBL/GenBank/DDBJ whole genome shotgun (WGS) entry which is preliminary data.</text>
</comment>
<dbReference type="SUPFAM" id="SSF160240">
    <property type="entry name" value="Cation efflux protein cytoplasmic domain-like"/>
    <property type="match status" value="1"/>
</dbReference>
<reference evidence="12 13" key="1">
    <citation type="journal article" date="2020" name="bioRxiv">
        <title>Metabolic contributions of an alphaproteobacterial endosymbiont in the apicomplexan Cardiosporidium cionae.</title>
        <authorList>
            <person name="Hunter E.S."/>
            <person name="Paight C.J."/>
            <person name="Lane C.E."/>
        </authorList>
    </citation>
    <scope>NUCLEOTIDE SEQUENCE [LARGE SCALE GENOMIC DNA]</scope>
    <source>
        <strain evidence="12">ESH_2018</strain>
    </source>
</reference>
<dbReference type="Gene3D" id="1.20.1510.10">
    <property type="entry name" value="Cation efflux protein transmembrane domain"/>
    <property type="match status" value="1"/>
</dbReference>
<evidence type="ECO:0000256" key="5">
    <source>
        <dbReference type="ARBA" id="ARBA00022906"/>
    </source>
</evidence>
<keyword evidence="13" id="KW-1185">Reference proteome</keyword>
<dbReference type="Pfam" id="PF16916">
    <property type="entry name" value="ZT_dimer"/>
    <property type="match status" value="1"/>
</dbReference>
<dbReference type="Pfam" id="PF01545">
    <property type="entry name" value="Cation_efflux"/>
    <property type="match status" value="1"/>
</dbReference>
<dbReference type="PANTHER" id="PTHR11562">
    <property type="entry name" value="CATION EFFLUX PROTEIN/ ZINC TRANSPORTER"/>
    <property type="match status" value="1"/>
</dbReference>
<feature type="transmembrane region" description="Helical" evidence="9">
    <location>
        <begin position="34"/>
        <end position="57"/>
    </location>
</feature>
<protein>
    <submittedName>
        <fullName evidence="12">Slc30a2 protein</fullName>
    </submittedName>
</protein>
<evidence type="ECO:0000256" key="9">
    <source>
        <dbReference type="SAM" id="Phobius"/>
    </source>
</evidence>
<keyword evidence="7" id="KW-0406">Ion transport</keyword>
<dbReference type="SUPFAM" id="SSF161111">
    <property type="entry name" value="Cation efflux protein transmembrane domain-like"/>
    <property type="match status" value="1"/>
</dbReference>
<dbReference type="InterPro" id="IPR036837">
    <property type="entry name" value="Cation_efflux_CTD_sf"/>
</dbReference>
<evidence type="ECO:0000313" key="13">
    <source>
        <dbReference type="Proteomes" id="UP000823046"/>
    </source>
</evidence>
<evidence type="ECO:0000259" key="10">
    <source>
        <dbReference type="Pfam" id="PF01545"/>
    </source>
</evidence>
<evidence type="ECO:0000256" key="2">
    <source>
        <dbReference type="ARBA" id="ARBA00008873"/>
    </source>
</evidence>
<evidence type="ECO:0000313" key="12">
    <source>
        <dbReference type="EMBL" id="KAF8820741.1"/>
    </source>
</evidence>
<feature type="transmembrane region" description="Helical" evidence="9">
    <location>
        <begin position="63"/>
        <end position="84"/>
    </location>
</feature>
<keyword evidence="8 9" id="KW-0472">Membrane</keyword>
<dbReference type="InterPro" id="IPR027470">
    <property type="entry name" value="Cation_efflux_CTD"/>
</dbReference>